<name>A0A5N6V5Q5_ASPTM</name>
<sequence length="60" mass="6507">MLDFDDCMRIAYCRGAVAEKLRTTDVRGSMMAIGTCKEDAEEMIKQALSGTLSSPASTET</sequence>
<dbReference type="Proteomes" id="UP000326950">
    <property type="component" value="Unassembled WGS sequence"/>
</dbReference>
<gene>
    <name evidence="1" type="ORF">BDV40DRAFT_256587</name>
</gene>
<accession>A0A5N6V5Q5</accession>
<dbReference type="GO" id="GO:0016740">
    <property type="term" value="F:transferase activity"/>
    <property type="evidence" value="ECO:0007669"/>
    <property type="project" value="InterPro"/>
</dbReference>
<dbReference type="AlphaFoldDB" id="A0A5N6V5Q5"/>
<protein>
    <submittedName>
        <fullName evidence="1">Uncharacterized protein</fullName>
    </submittedName>
</protein>
<dbReference type="OrthoDB" id="3799328at2759"/>
<organism evidence="1 2">
    <name type="scientific">Aspergillus tamarii</name>
    <dbReference type="NCBI Taxonomy" id="41984"/>
    <lineage>
        <taxon>Eukaryota</taxon>
        <taxon>Fungi</taxon>
        <taxon>Dikarya</taxon>
        <taxon>Ascomycota</taxon>
        <taxon>Pezizomycotina</taxon>
        <taxon>Eurotiomycetes</taxon>
        <taxon>Eurotiomycetidae</taxon>
        <taxon>Eurotiales</taxon>
        <taxon>Aspergillaceae</taxon>
        <taxon>Aspergillus</taxon>
        <taxon>Aspergillus subgen. Circumdati</taxon>
    </lineage>
</organism>
<dbReference type="Gene3D" id="3.40.366.10">
    <property type="entry name" value="Malonyl-Coenzyme A Acyl Carrier Protein, domain 2"/>
    <property type="match status" value="1"/>
</dbReference>
<keyword evidence="2" id="KW-1185">Reference proteome</keyword>
<evidence type="ECO:0000313" key="1">
    <source>
        <dbReference type="EMBL" id="KAE8166335.1"/>
    </source>
</evidence>
<proteinExistence type="predicted"/>
<evidence type="ECO:0000313" key="2">
    <source>
        <dbReference type="Proteomes" id="UP000326950"/>
    </source>
</evidence>
<dbReference type="InterPro" id="IPR001227">
    <property type="entry name" value="Ac_transferase_dom_sf"/>
</dbReference>
<reference evidence="1 2" key="1">
    <citation type="submission" date="2019-04" db="EMBL/GenBank/DDBJ databases">
        <title>Friends and foes A comparative genomics study of 23 Aspergillus species from section Flavi.</title>
        <authorList>
            <consortium name="DOE Joint Genome Institute"/>
            <person name="Kjaerbolling I."/>
            <person name="Vesth T."/>
            <person name="Frisvad J.C."/>
            <person name="Nybo J.L."/>
            <person name="Theobald S."/>
            <person name="Kildgaard S."/>
            <person name="Isbrandt T."/>
            <person name="Kuo A."/>
            <person name="Sato A."/>
            <person name="Lyhne E.K."/>
            <person name="Kogle M.E."/>
            <person name="Wiebenga A."/>
            <person name="Kun R.S."/>
            <person name="Lubbers R.J."/>
            <person name="Makela M.R."/>
            <person name="Barry K."/>
            <person name="Chovatia M."/>
            <person name="Clum A."/>
            <person name="Daum C."/>
            <person name="Haridas S."/>
            <person name="He G."/>
            <person name="LaButti K."/>
            <person name="Lipzen A."/>
            <person name="Mondo S."/>
            <person name="Riley R."/>
            <person name="Salamov A."/>
            <person name="Simmons B.A."/>
            <person name="Magnuson J.K."/>
            <person name="Henrissat B."/>
            <person name="Mortensen U.H."/>
            <person name="Larsen T.O."/>
            <person name="Devries R.P."/>
            <person name="Grigoriev I.V."/>
            <person name="Machida M."/>
            <person name="Baker S.E."/>
            <person name="Andersen M.R."/>
        </authorList>
    </citation>
    <scope>NUCLEOTIDE SEQUENCE [LARGE SCALE GENOMIC DNA]</scope>
    <source>
        <strain evidence="1 2">CBS 117626</strain>
    </source>
</reference>
<dbReference type="EMBL" id="ML738595">
    <property type="protein sequence ID" value="KAE8166335.1"/>
    <property type="molecule type" value="Genomic_DNA"/>
</dbReference>